<feature type="domain" description="KaiC-like" evidence="8">
    <location>
        <begin position="17"/>
        <end position="63"/>
    </location>
</feature>
<dbReference type="Gene3D" id="3.40.50.300">
    <property type="entry name" value="P-loop containing nucleotide triphosphate hydrolases"/>
    <property type="match status" value="1"/>
</dbReference>
<dbReference type="GO" id="GO:1903112">
    <property type="term" value="P:positive regulation of single-strand break repair via homologous recombination"/>
    <property type="evidence" value="ECO:0007669"/>
    <property type="project" value="EnsemblFungi"/>
</dbReference>
<dbReference type="GO" id="GO:0000707">
    <property type="term" value="P:meiotic DNA recombinase assembly"/>
    <property type="evidence" value="ECO:0007669"/>
    <property type="project" value="EnsemblFungi"/>
</dbReference>
<dbReference type="SUPFAM" id="SSF52540">
    <property type="entry name" value="P-loop containing nucleoside triphosphate hydrolases"/>
    <property type="match status" value="1"/>
</dbReference>
<dbReference type="GO" id="GO:0033065">
    <property type="term" value="C:Rad51C-XRCC3 complex"/>
    <property type="evidence" value="ECO:0007669"/>
    <property type="project" value="EnsemblFungi"/>
</dbReference>
<dbReference type="PANTHER" id="PTHR46239">
    <property type="entry name" value="DNA REPAIR PROTEIN RAD51 HOMOLOG 3 RAD51C"/>
    <property type="match status" value="1"/>
</dbReference>
<dbReference type="PANTHER" id="PTHR46239:SF1">
    <property type="entry name" value="DNA REPAIR PROTEIN RAD51 HOMOLOG 3"/>
    <property type="match status" value="1"/>
</dbReference>
<dbReference type="FunCoup" id="I2GZS0">
    <property type="interactions" value="62"/>
</dbReference>
<evidence type="ECO:0000256" key="2">
    <source>
        <dbReference type="ARBA" id="ARBA00022741"/>
    </source>
</evidence>
<protein>
    <recommendedName>
        <fullName evidence="8">KaiC-like domain-containing protein</fullName>
    </recommendedName>
</protein>
<dbReference type="EMBL" id="HE806317">
    <property type="protein sequence ID" value="CCH59622.1"/>
    <property type="molecule type" value="Genomic_DNA"/>
</dbReference>
<dbReference type="AlphaFoldDB" id="I2GZS0"/>
<feature type="region of interest" description="Disordered" evidence="7">
    <location>
        <begin position="344"/>
        <end position="366"/>
    </location>
</feature>
<dbReference type="InterPro" id="IPR014774">
    <property type="entry name" value="KaiC-like_dom"/>
</dbReference>
<dbReference type="HOGENOM" id="CLU_053754_0_0_1"/>
<dbReference type="InterPro" id="IPR052093">
    <property type="entry name" value="HR_Repair_Mediator"/>
</dbReference>
<dbReference type="GO" id="GO:0005657">
    <property type="term" value="C:replication fork"/>
    <property type="evidence" value="ECO:0007669"/>
    <property type="project" value="TreeGrafter"/>
</dbReference>
<evidence type="ECO:0000256" key="4">
    <source>
        <dbReference type="ARBA" id="ARBA00022840"/>
    </source>
</evidence>
<dbReference type="OrthoDB" id="5957327at2759"/>
<sequence>MSFGVSLSQLITNNKPISTGIPILDEQLDSGFQQRSIYEIYGPPGVGKRLLGQQIIENANDGDRILWIDTYNTIDFKHSNGKNRQNNNLKIQEKHIDFIRIDKASQLIYFFQKLAIKYTIIIIDRFSQIITDYLYTLYSKEKSFEVKNIHEIKCNYLCVIFTLFTKYNNKNDSTIILLDDCMNTGYTPMDLHGSNSNYEVIGNNNFLVQKNHYDNLVMNPDEMNDNSNKPANVQVLRSGLVGNIGYGPKDYKWLVFLKNQIGMFRDWNDGGQTENNSDLCRILLINGTDKSNSNSIHGQSPNSRPSSRDKNYHSRKENVMDNKVVIVINPNTGRFEDKIHMKQVTKRTNNEDSSDETVNEEKLEGVKRVKTNSSSVDIANLDIVSDNNDIVYDSEG</sequence>
<dbReference type="Pfam" id="PF06745">
    <property type="entry name" value="ATPase"/>
    <property type="match status" value="1"/>
</dbReference>
<comment type="subcellular location">
    <subcellularLocation>
        <location evidence="1">Nucleus</location>
    </subcellularLocation>
</comment>
<evidence type="ECO:0000313" key="10">
    <source>
        <dbReference type="Proteomes" id="UP000002866"/>
    </source>
</evidence>
<proteinExistence type="predicted"/>
<dbReference type="GO" id="GO:0005524">
    <property type="term" value="F:ATP binding"/>
    <property type="evidence" value="ECO:0007669"/>
    <property type="project" value="UniProtKB-KW"/>
</dbReference>
<evidence type="ECO:0000313" key="9">
    <source>
        <dbReference type="EMBL" id="CCH59622.1"/>
    </source>
</evidence>
<keyword evidence="5" id="KW-0234">DNA repair</keyword>
<evidence type="ECO:0000259" key="8">
    <source>
        <dbReference type="Pfam" id="PF06745"/>
    </source>
</evidence>
<keyword evidence="4" id="KW-0067">ATP-binding</keyword>
<evidence type="ECO:0000256" key="1">
    <source>
        <dbReference type="ARBA" id="ARBA00004123"/>
    </source>
</evidence>
<keyword evidence="2" id="KW-0547">Nucleotide-binding</keyword>
<name>I2GZS0_HENB6</name>
<dbReference type="GO" id="GO:0033063">
    <property type="term" value="C:Rad51B-Rad51C-Rad51D-XRCC2 complex"/>
    <property type="evidence" value="ECO:0007669"/>
    <property type="project" value="TreeGrafter"/>
</dbReference>
<dbReference type="GO" id="GO:0042275">
    <property type="term" value="P:error-free postreplication DNA repair"/>
    <property type="evidence" value="ECO:0007669"/>
    <property type="project" value="EnsemblFungi"/>
</dbReference>
<dbReference type="OMA" id="TIHELKC"/>
<reference evidence="9 10" key="1">
    <citation type="journal article" date="2011" name="Proc. Natl. Acad. Sci. U.S.A.">
        <title>Evolutionary erosion of yeast sex chromosomes by mating-type switching accidents.</title>
        <authorList>
            <person name="Gordon J.L."/>
            <person name="Armisen D."/>
            <person name="Proux-Wera E."/>
            <person name="Oheigeartaigh S.S."/>
            <person name="Byrne K.P."/>
            <person name="Wolfe K.H."/>
        </authorList>
    </citation>
    <scope>NUCLEOTIDE SEQUENCE [LARGE SCALE GENOMIC DNA]</scope>
    <source>
        <strain evidence="10">ATCC 34711 / CBS 6284 / DSM 70876 / NBRC 10599 / NRRL Y-10934 / UCD 77-7</strain>
    </source>
</reference>
<feature type="compositionally biased region" description="Polar residues" evidence="7">
    <location>
        <begin position="290"/>
        <end position="305"/>
    </location>
</feature>
<feature type="compositionally biased region" description="Basic and acidic residues" evidence="7">
    <location>
        <begin position="306"/>
        <end position="316"/>
    </location>
</feature>
<organism evidence="9 10">
    <name type="scientific">Henningerozyma blattae (strain ATCC 34711 / CBS 6284 / DSM 70876 / NBRC 10599 / NRRL Y-10934 / UCD 77-7)</name>
    <name type="common">Yeast</name>
    <name type="synonym">Tetrapisispora blattae</name>
    <dbReference type="NCBI Taxonomy" id="1071380"/>
    <lineage>
        <taxon>Eukaryota</taxon>
        <taxon>Fungi</taxon>
        <taxon>Dikarya</taxon>
        <taxon>Ascomycota</taxon>
        <taxon>Saccharomycotina</taxon>
        <taxon>Saccharomycetes</taxon>
        <taxon>Saccharomycetales</taxon>
        <taxon>Saccharomycetaceae</taxon>
        <taxon>Henningerozyma</taxon>
    </lineage>
</organism>
<feature type="region of interest" description="Disordered" evidence="7">
    <location>
        <begin position="290"/>
        <end position="316"/>
    </location>
</feature>
<dbReference type="GO" id="GO:0000400">
    <property type="term" value="F:four-way junction DNA binding"/>
    <property type="evidence" value="ECO:0007669"/>
    <property type="project" value="TreeGrafter"/>
</dbReference>
<dbReference type="GO" id="GO:0030491">
    <property type="term" value="P:heteroduplex formation"/>
    <property type="evidence" value="ECO:0007669"/>
    <property type="project" value="EnsemblFungi"/>
</dbReference>
<accession>I2GZS0</accession>
<dbReference type="STRING" id="1071380.I2GZS0"/>
<dbReference type="GO" id="GO:0007131">
    <property type="term" value="P:reciprocal meiotic recombination"/>
    <property type="evidence" value="ECO:0007669"/>
    <property type="project" value="TreeGrafter"/>
</dbReference>
<dbReference type="InParanoid" id="I2GZS0"/>
<evidence type="ECO:0000256" key="7">
    <source>
        <dbReference type="SAM" id="MobiDB-lite"/>
    </source>
</evidence>
<keyword evidence="10" id="KW-1185">Reference proteome</keyword>
<dbReference type="GeneID" id="14494782"/>
<dbReference type="KEGG" id="tbl:TBLA_0B08060"/>
<gene>
    <name evidence="9" type="primary">TBLA0B08060</name>
    <name evidence="9" type="ORF">TBLA_0B08060</name>
</gene>
<dbReference type="eggNOG" id="ENOG502RTRR">
    <property type="taxonomic scope" value="Eukaryota"/>
</dbReference>
<evidence type="ECO:0000256" key="5">
    <source>
        <dbReference type="ARBA" id="ARBA00023204"/>
    </source>
</evidence>
<dbReference type="GO" id="GO:0008821">
    <property type="term" value="F:crossover junction DNA endonuclease activity"/>
    <property type="evidence" value="ECO:0007669"/>
    <property type="project" value="TreeGrafter"/>
</dbReference>
<evidence type="ECO:0000256" key="6">
    <source>
        <dbReference type="ARBA" id="ARBA00023242"/>
    </source>
</evidence>
<evidence type="ECO:0000256" key="3">
    <source>
        <dbReference type="ARBA" id="ARBA00022763"/>
    </source>
</evidence>
<dbReference type="Proteomes" id="UP000002866">
    <property type="component" value="Chromosome 2"/>
</dbReference>
<keyword evidence="6" id="KW-0539">Nucleus</keyword>
<dbReference type="RefSeq" id="XP_004179141.1">
    <property type="nucleotide sequence ID" value="XM_004179093.1"/>
</dbReference>
<keyword evidence="3" id="KW-0227">DNA damage</keyword>
<dbReference type="InterPro" id="IPR027417">
    <property type="entry name" value="P-loop_NTPase"/>
</dbReference>